<evidence type="ECO:0000313" key="1">
    <source>
        <dbReference type="EMBL" id="QDT24032.1"/>
    </source>
</evidence>
<dbReference type="InterPro" id="IPR026350">
    <property type="entry name" value="GxxExxY"/>
</dbReference>
<dbReference type="Proteomes" id="UP000320421">
    <property type="component" value="Chromosome"/>
</dbReference>
<dbReference type="AlphaFoldDB" id="A0A517PXD6"/>
<dbReference type="NCBIfam" id="TIGR04256">
    <property type="entry name" value="GxxExxY"/>
    <property type="match status" value="1"/>
</dbReference>
<dbReference type="Pfam" id="PF13366">
    <property type="entry name" value="PDDEXK_3"/>
    <property type="match status" value="1"/>
</dbReference>
<proteinExistence type="predicted"/>
<accession>A0A517PXD6</accession>
<dbReference type="EMBL" id="CP036266">
    <property type="protein sequence ID" value="QDT24032.1"/>
    <property type="molecule type" value="Genomic_DNA"/>
</dbReference>
<dbReference type="RefSeq" id="WP_145192325.1">
    <property type="nucleotide sequence ID" value="NZ_CP036266.1"/>
</dbReference>
<keyword evidence="2" id="KW-1185">Reference proteome</keyword>
<reference evidence="1 2" key="1">
    <citation type="submission" date="2019-02" db="EMBL/GenBank/DDBJ databases">
        <title>Deep-cultivation of Planctomycetes and their phenomic and genomic characterization uncovers novel biology.</title>
        <authorList>
            <person name="Wiegand S."/>
            <person name="Jogler M."/>
            <person name="Boedeker C."/>
            <person name="Pinto D."/>
            <person name="Vollmers J."/>
            <person name="Rivas-Marin E."/>
            <person name="Kohn T."/>
            <person name="Peeters S.H."/>
            <person name="Heuer A."/>
            <person name="Rast P."/>
            <person name="Oberbeckmann S."/>
            <person name="Bunk B."/>
            <person name="Jeske O."/>
            <person name="Meyerdierks A."/>
            <person name="Storesund J.E."/>
            <person name="Kallscheuer N."/>
            <person name="Luecker S."/>
            <person name="Lage O.M."/>
            <person name="Pohl T."/>
            <person name="Merkel B.J."/>
            <person name="Hornburger P."/>
            <person name="Mueller R.-W."/>
            <person name="Bruemmer F."/>
            <person name="Labrenz M."/>
            <person name="Spormann A.M."/>
            <person name="Op den Camp H."/>
            <person name="Overmann J."/>
            <person name="Amann R."/>
            <person name="Jetten M.S.M."/>
            <person name="Mascher T."/>
            <person name="Medema M.H."/>
            <person name="Devos D.P."/>
            <person name="Kaster A.-K."/>
            <person name="Ovreas L."/>
            <person name="Rohde M."/>
            <person name="Galperin M.Y."/>
            <person name="Jogler C."/>
        </authorList>
    </citation>
    <scope>NUCLEOTIDE SEQUENCE [LARGE SCALE GENOMIC DNA]</scope>
    <source>
        <strain evidence="1 2">HG66A1</strain>
    </source>
</reference>
<gene>
    <name evidence="1" type="ORF">HG66A1_58580</name>
</gene>
<organism evidence="1 2">
    <name type="scientific">Gimesia chilikensis</name>
    <dbReference type="NCBI Taxonomy" id="2605989"/>
    <lineage>
        <taxon>Bacteria</taxon>
        <taxon>Pseudomonadati</taxon>
        <taxon>Planctomycetota</taxon>
        <taxon>Planctomycetia</taxon>
        <taxon>Planctomycetales</taxon>
        <taxon>Planctomycetaceae</taxon>
        <taxon>Gimesia</taxon>
    </lineage>
</organism>
<name>A0A517PXD6_9PLAN</name>
<evidence type="ECO:0000313" key="2">
    <source>
        <dbReference type="Proteomes" id="UP000320421"/>
    </source>
</evidence>
<sequence length="125" mass="14303">MNQIIYKEECFAIQGAVFEVYREVGCGFLEAVYQECLERELKQRGIPFVAKPVLRLSYKGESLQQAYQPDLICYDSIILELKAVKSLGSEHVAQLMNYQKAAEKKLGLLINFGSYPKVTVERYVL</sequence>
<dbReference type="OrthoDB" id="9798792at2"/>
<protein>
    <recommendedName>
        <fullName evidence="3">GxxExxY protein</fullName>
    </recommendedName>
</protein>
<evidence type="ECO:0008006" key="3">
    <source>
        <dbReference type="Google" id="ProtNLM"/>
    </source>
</evidence>